<dbReference type="Pfam" id="PF06026">
    <property type="entry name" value="Rib_5-P_isom_A"/>
    <property type="match status" value="1"/>
</dbReference>
<dbReference type="InterPro" id="IPR004788">
    <property type="entry name" value="Ribose5P_isomerase_type_A"/>
</dbReference>
<dbReference type="AlphaFoldDB" id="A0A7C2NSD7"/>
<name>A0A7C2NSD7_ARCFL</name>
<comment type="catalytic activity">
    <reaction evidence="1 5">
        <text>aldehydo-D-ribose 5-phosphate = D-ribulose 5-phosphate</text>
        <dbReference type="Rhea" id="RHEA:14657"/>
        <dbReference type="ChEBI" id="CHEBI:58121"/>
        <dbReference type="ChEBI" id="CHEBI:58273"/>
        <dbReference type="EC" id="5.3.1.6"/>
    </reaction>
</comment>
<feature type="binding site" evidence="5">
    <location>
        <begin position="95"/>
        <end position="98"/>
    </location>
    <ligand>
        <name>substrate</name>
    </ligand>
</feature>
<proteinExistence type="inferred from homology"/>
<dbReference type="CDD" id="cd01398">
    <property type="entry name" value="RPI_A"/>
    <property type="match status" value="1"/>
</dbReference>
<reference evidence="6" key="1">
    <citation type="journal article" date="2020" name="mSystems">
        <title>Genome- and Community-Level Interaction Insights into Carbon Utilization and Element Cycling Functions of Hydrothermarchaeota in Hydrothermal Sediment.</title>
        <authorList>
            <person name="Zhou Z."/>
            <person name="Liu Y."/>
            <person name="Xu W."/>
            <person name="Pan J."/>
            <person name="Luo Z.H."/>
            <person name="Li M."/>
        </authorList>
    </citation>
    <scope>NUCLEOTIDE SEQUENCE [LARGE SCALE GENOMIC DNA]</scope>
    <source>
        <strain evidence="6">SpSt-12</strain>
        <strain evidence="8">SpSt-38</strain>
        <strain evidence="7">SpSt-87</strain>
    </source>
</reference>
<dbReference type="Gene3D" id="3.40.50.1360">
    <property type="match status" value="1"/>
</dbReference>
<dbReference type="InterPro" id="IPR020672">
    <property type="entry name" value="Ribose5P_isomerase_typA_subgr"/>
</dbReference>
<evidence type="ECO:0000313" key="8">
    <source>
        <dbReference type="EMBL" id="HGF87240.1"/>
    </source>
</evidence>
<organism evidence="6">
    <name type="scientific">Archaeoglobus fulgidus</name>
    <dbReference type="NCBI Taxonomy" id="2234"/>
    <lineage>
        <taxon>Archaea</taxon>
        <taxon>Methanobacteriati</taxon>
        <taxon>Methanobacteriota</taxon>
        <taxon>Archaeoglobi</taxon>
        <taxon>Archaeoglobales</taxon>
        <taxon>Archaeoglobaceae</taxon>
        <taxon>Archaeoglobus</taxon>
    </lineage>
</organism>
<gene>
    <name evidence="5 6" type="primary">rpiA</name>
    <name evidence="6" type="ORF">ENN70_06355</name>
    <name evidence="8" type="ORF">ENR21_02190</name>
    <name evidence="7" type="ORF">ENW66_02025</name>
</gene>
<feature type="binding site" evidence="5">
    <location>
        <begin position="27"/>
        <end position="30"/>
    </location>
    <ligand>
        <name>substrate</name>
    </ligand>
</feature>
<dbReference type="GO" id="GO:0004751">
    <property type="term" value="F:ribose-5-phosphate isomerase activity"/>
    <property type="evidence" value="ECO:0007669"/>
    <property type="project" value="UniProtKB-UniRule"/>
</dbReference>
<comment type="subunit">
    <text evidence="3">Homotetramer.</text>
</comment>
<dbReference type="PANTHER" id="PTHR11934">
    <property type="entry name" value="RIBOSE-5-PHOSPHATE ISOMERASE"/>
    <property type="match status" value="1"/>
</dbReference>
<comment type="similarity">
    <text evidence="2 5">Belongs to the ribose 5-phosphate isomerase family.</text>
</comment>
<comment type="subunit">
    <text evidence="5">Homodimer.</text>
</comment>
<dbReference type="GO" id="GO:0005829">
    <property type="term" value="C:cytosol"/>
    <property type="evidence" value="ECO:0007669"/>
    <property type="project" value="TreeGrafter"/>
</dbReference>
<dbReference type="SUPFAM" id="SSF100950">
    <property type="entry name" value="NagB/RpiA/CoA transferase-like"/>
    <property type="match status" value="1"/>
</dbReference>
<comment type="function">
    <text evidence="5">Catalyzes the reversible conversion of ribose-5-phosphate to ribulose 5-phosphate.</text>
</comment>
<evidence type="ECO:0000256" key="3">
    <source>
        <dbReference type="ARBA" id="ARBA00011881"/>
    </source>
</evidence>
<dbReference type="NCBIfam" id="TIGR00021">
    <property type="entry name" value="rpiA"/>
    <property type="match status" value="1"/>
</dbReference>
<feature type="binding site" evidence="5">
    <location>
        <position position="122"/>
    </location>
    <ligand>
        <name>substrate</name>
    </ligand>
</feature>
<dbReference type="EMBL" id="DSCQ01000079">
    <property type="protein sequence ID" value="HET21673.1"/>
    <property type="molecule type" value="Genomic_DNA"/>
</dbReference>
<dbReference type="NCBIfam" id="NF001924">
    <property type="entry name" value="PRK00702.1"/>
    <property type="match status" value="1"/>
</dbReference>
<feature type="active site" description="Proton acceptor" evidence="5">
    <location>
        <position position="104"/>
    </location>
</feature>
<dbReference type="FunFam" id="3.30.70.260:FF:000018">
    <property type="entry name" value="Ribose-5-phosphate isomerase A"/>
    <property type="match status" value="1"/>
</dbReference>
<sequence length="219" mass="23894">MVSNGKYNAAKLALELVKDGMVLGIGSGSTVEIFLDLLGKRIREEKIEVYGVPTSYQSYYAAIRNGIKIVDLVEHEPELCIDGADQVDAKMNCIKGGGGAMTREKIVAKASKKVVIIVDESKLVEKLSMPVPVEVIPFAYGYVSRKLKEIGAEIRLRHGKGKVGPVITDSGNFILDCDFGVLEDERVERVERDIKLITGVVENGLFPKEMIDQVIAGSP</sequence>
<comment type="pathway">
    <text evidence="5">Carbohydrate degradation; pentose phosphate pathway; D-ribose 5-phosphate from D-ribulose 5-phosphate (non-oxidative stage): step 1/1.</text>
</comment>
<dbReference type="GO" id="GO:0009052">
    <property type="term" value="P:pentose-phosphate shunt, non-oxidative branch"/>
    <property type="evidence" value="ECO:0007669"/>
    <property type="project" value="UniProtKB-UniRule"/>
</dbReference>
<protein>
    <recommendedName>
        <fullName evidence="5">Ribose-5-phosphate isomerase A</fullName>
        <ecNumber evidence="5">5.3.1.6</ecNumber>
    </recommendedName>
    <alternativeName>
        <fullName evidence="5">Phosphoriboisomerase A</fullName>
        <shortName evidence="5">PRI</shortName>
    </alternativeName>
</protein>
<dbReference type="FunFam" id="3.40.50.1360:FF:000001">
    <property type="entry name" value="Ribose-5-phosphate isomerase A"/>
    <property type="match status" value="1"/>
</dbReference>
<keyword evidence="4 5" id="KW-0413">Isomerase</keyword>
<dbReference type="EMBL" id="DTLB01000009">
    <property type="protein sequence ID" value="HFW31722.1"/>
    <property type="molecule type" value="Genomic_DNA"/>
</dbReference>
<dbReference type="SUPFAM" id="SSF75445">
    <property type="entry name" value="D-ribose-5-phosphate isomerase (RpiA), lid domain"/>
    <property type="match status" value="1"/>
</dbReference>
<dbReference type="GO" id="GO:0006014">
    <property type="term" value="P:D-ribose metabolic process"/>
    <property type="evidence" value="ECO:0007669"/>
    <property type="project" value="TreeGrafter"/>
</dbReference>
<evidence type="ECO:0000313" key="7">
    <source>
        <dbReference type="EMBL" id="HFW31722.1"/>
    </source>
</evidence>
<dbReference type="InterPro" id="IPR037171">
    <property type="entry name" value="NagB/RpiA_transferase-like"/>
</dbReference>
<dbReference type="HAMAP" id="MF_00170">
    <property type="entry name" value="Rib_5P_isom_A"/>
    <property type="match status" value="1"/>
</dbReference>
<dbReference type="PANTHER" id="PTHR11934:SF0">
    <property type="entry name" value="RIBOSE-5-PHOSPHATE ISOMERASE"/>
    <property type="match status" value="1"/>
</dbReference>
<evidence type="ECO:0000256" key="1">
    <source>
        <dbReference type="ARBA" id="ARBA00001713"/>
    </source>
</evidence>
<dbReference type="Gene3D" id="3.30.70.260">
    <property type="match status" value="1"/>
</dbReference>
<evidence type="ECO:0000256" key="4">
    <source>
        <dbReference type="ARBA" id="ARBA00023235"/>
    </source>
</evidence>
<evidence type="ECO:0000313" key="6">
    <source>
        <dbReference type="EMBL" id="HET21673.1"/>
    </source>
</evidence>
<dbReference type="EC" id="5.3.1.6" evidence="5"/>
<dbReference type="EMBL" id="DSQD01000069">
    <property type="protein sequence ID" value="HGF87240.1"/>
    <property type="molecule type" value="Genomic_DNA"/>
</dbReference>
<evidence type="ECO:0000256" key="2">
    <source>
        <dbReference type="ARBA" id="ARBA00008088"/>
    </source>
</evidence>
<feature type="binding site" evidence="5">
    <location>
        <begin position="82"/>
        <end position="85"/>
    </location>
    <ligand>
        <name>substrate</name>
    </ligand>
</feature>
<dbReference type="UniPathway" id="UPA00115">
    <property type="reaction ID" value="UER00412"/>
</dbReference>
<comment type="caution">
    <text evidence="6">The sequence shown here is derived from an EMBL/GenBank/DDBJ whole genome shotgun (WGS) entry which is preliminary data.</text>
</comment>
<evidence type="ECO:0000256" key="5">
    <source>
        <dbReference type="HAMAP-Rule" id="MF_00170"/>
    </source>
</evidence>
<accession>A0A7C2NSD7</accession>